<protein>
    <submittedName>
        <fullName evidence="8">Sulfite reductase [ferredoxin]</fullName>
        <ecNumber evidence="8">1.8.7.1</ecNumber>
    </submittedName>
</protein>
<dbReference type="EMBL" id="CP051461">
    <property type="protein sequence ID" value="QJC57235.1"/>
    <property type="molecule type" value="Genomic_DNA"/>
</dbReference>
<dbReference type="PANTHER" id="PTHR32439">
    <property type="entry name" value="FERREDOXIN--NITRITE REDUCTASE, CHLOROPLASTIC"/>
    <property type="match status" value="1"/>
</dbReference>
<proteinExistence type="predicted"/>
<dbReference type="PANTHER" id="PTHR32439:SF9">
    <property type="entry name" value="BLR3264 PROTEIN"/>
    <property type="match status" value="1"/>
</dbReference>
<evidence type="ECO:0000313" key="8">
    <source>
        <dbReference type="EMBL" id="QJC57235.1"/>
    </source>
</evidence>
<dbReference type="KEGG" id="pvac:HC248_02556"/>
<dbReference type="InterPro" id="IPR012798">
    <property type="entry name" value="Cbl_synth_CobG-like"/>
</dbReference>
<keyword evidence="5" id="KW-0408">Iron</keyword>
<dbReference type="NCBIfam" id="TIGR02435">
    <property type="entry name" value="CobG"/>
    <property type="match status" value="1"/>
</dbReference>
<feature type="domain" description="Nitrite/Sulfite reductase ferredoxin-like" evidence="7">
    <location>
        <begin position="34"/>
        <end position="98"/>
    </location>
</feature>
<name>A0A6H2HBI8_9BURK</name>
<gene>
    <name evidence="8" type="primary">sir_2</name>
    <name evidence="8" type="ORF">HC248_02556</name>
</gene>
<reference evidence="8 9" key="1">
    <citation type="submission" date="2020-04" db="EMBL/GenBank/DDBJ databases">
        <title>Complete genome of a Psychrophilic, Marine, Gas Vacuolate Bacterium Polaromonas vacuolata KCTC 22033T.</title>
        <authorList>
            <person name="Hwang K."/>
            <person name="Kim K.M."/>
        </authorList>
    </citation>
    <scope>NUCLEOTIDE SEQUENCE [LARGE SCALE GENOMIC DNA]</scope>
    <source>
        <strain evidence="8 9">KCTC 22033</strain>
    </source>
</reference>
<accession>A0A6H2HBI8</accession>
<dbReference type="GO" id="GO:0050311">
    <property type="term" value="F:sulfite reductase (ferredoxin) activity"/>
    <property type="evidence" value="ECO:0007669"/>
    <property type="project" value="UniProtKB-EC"/>
</dbReference>
<evidence type="ECO:0000256" key="2">
    <source>
        <dbReference type="ARBA" id="ARBA00022617"/>
    </source>
</evidence>
<keyword evidence="4 8" id="KW-0560">Oxidoreductase</keyword>
<evidence type="ECO:0000256" key="4">
    <source>
        <dbReference type="ARBA" id="ARBA00023002"/>
    </source>
</evidence>
<dbReference type="SUPFAM" id="SSF55124">
    <property type="entry name" value="Nitrite/Sulfite reductase N-terminal domain-like"/>
    <property type="match status" value="2"/>
</dbReference>
<evidence type="ECO:0000259" key="7">
    <source>
        <dbReference type="Pfam" id="PF03460"/>
    </source>
</evidence>
<dbReference type="RefSeq" id="WP_168922781.1">
    <property type="nucleotide sequence ID" value="NZ_CP051461.1"/>
</dbReference>
<dbReference type="Gene3D" id="3.90.480.10">
    <property type="entry name" value="Sulfite Reductase Hemoprotein,Domain 2"/>
    <property type="match status" value="1"/>
</dbReference>
<sequence length="429" mass="45298">MQIDASDLIVKSIEKLIPLAKPLVKGWCPGALRPMLSGDGLVVRIRPPAGRLSHEQAAGIAELAQRFGNGLIDLTNRANLQLRGVMPAALTELTDGLRGLELIDASPEIEARRNIVVTPFWTTGDGTLHIAEALANALSQLGAPALPSKFGFAVDTASQLVLQTTPADIRIERRAGSLFVYADGFSCGAQVILEQAVPVAIALAHWCVSNMAAQLANPRQSLRLAKALLPAMFQVPLPVSLPELLPELSPAPSLAQEANLSAQIGVNPHGYLVGIVLGQMSAQLLMQLAATAARFGSGSLRMTPWRMLLIEQLFDAHDLPQSTGLITRADDPLLRVVACSGAPACLQANLDTRALARVLAPHVPVDALLHISGCSKGCAHQKATMTLVGTTAGIDMIRCGNAAATPDVFAVPTDTVLQELKRLLHATPI</sequence>
<dbReference type="SUPFAM" id="SSF56014">
    <property type="entry name" value="Nitrite and sulphite reductase 4Fe-4S domain-like"/>
    <property type="match status" value="1"/>
</dbReference>
<dbReference type="GO" id="GO:0046872">
    <property type="term" value="F:metal ion binding"/>
    <property type="evidence" value="ECO:0007669"/>
    <property type="project" value="UniProtKB-KW"/>
</dbReference>
<keyword evidence="9" id="KW-1185">Reference proteome</keyword>
<dbReference type="InterPro" id="IPR036136">
    <property type="entry name" value="Nit/Sulf_reduc_fer-like_dom_sf"/>
</dbReference>
<keyword evidence="1" id="KW-0004">4Fe-4S</keyword>
<keyword evidence="2" id="KW-0349">Heme</keyword>
<dbReference type="GO" id="GO:0051539">
    <property type="term" value="F:4 iron, 4 sulfur cluster binding"/>
    <property type="evidence" value="ECO:0007669"/>
    <property type="project" value="UniProtKB-KW"/>
</dbReference>
<dbReference type="InterPro" id="IPR051329">
    <property type="entry name" value="NIR_SIR_4Fe-4S"/>
</dbReference>
<keyword evidence="6" id="KW-0411">Iron-sulfur</keyword>
<dbReference type="Proteomes" id="UP000502041">
    <property type="component" value="Chromosome"/>
</dbReference>
<dbReference type="Pfam" id="PF03460">
    <property type="entry name" value="NIR_SIR_ferr"/>
    <property type="match status" value="1"/>
</dbReference>
<dbReference type="AlphaFoldDB" id="A0A6H2HBI8"/>
<dbReference type="InterPro" id="IPR005117">
    <property type="entry name" value="NiRdtase/SiRdtase_haem-b_fer"/>
</dbReference>
<evidence type="ECO:0000256" key="3">
    <source>
        <dbReference type="ARBA" id="ARBA00022723"/>
    </source>
</evidence>
<evidence type="ECO:0000256" key="5">
    <source>
        <dbReference type="ARBA" id="ARBA00023004"/>
    </source>
</evidence>
<dbReference type="Gene3D" id="3.30.413.10">
    <property type="entry name" value="Sulfite Reductase Hemoprotein, domain 1"/>
    <property type="match status" value="2"/>
</dbReference>
<evidence type="ECO:0000256" key="1">
    <source>
        <dbReference type="ARBA" id="ARBA00022485"/>
    </source>
</evidence>
<evidence type="ECO:0000313" key="9">
    <source>
        <dbReference type="Proteomes" id="UP000502041"/>
    </source>
</evidence>
<evidence type="ECO:0000256" key="6">
    <source>
        <dbReference type="ARBA" id="ARBA00023014"/>
    </source>
</evidence>
<keyword evidence="3" id="KW-0479">Metal-binding</keyword>
<organism evidence="8 9">
    <name type="scientific">Polaromonas vacuolata</name>
    <dbReference type="NCBI Taxonomy" id="37448"/>
    <lineage>
        <taxon>Bacteria</taxon>
        <taxon>Pseudomonadati</taxon>
        <taxon>Pseudomonadota</taxon>
        <taxon>Betaproteobacteria</taxon>
        <taxon>Burkholderiales</taxon>
        <taxon>Comamonadaceae</taxon>
        <taxon>Polaromonas</taxon>
    </lineage>
</organism>
<dbReference type="EC" id="1.8.7.1" evidence="8"/>
<dbReference type="InterPro" id="IPR045854">
    <property type="entry name" value="NO2/SO3_Rdtase_4Fe4S_sf"/>
</dbReference>